<dbReference type="EMBL" id="UGTF01000002">
    <property type="protein sequence ID" value="SUB89053.1"/>
    <property type="molecule type" value="Genomic_DNA"/>
</dbReference>
<protein>
    <submittedName>
        <fullName evidence="1">Uncharacterized protein</fullName>
    </submittedName>
</protein>
<evidence type="ECO:0000313" key="2">
    <source>
        <dbReference type="Proteomes" id="UP000254156"/>
    </source>
</evidence>
<reference evidence="1 2" key="1">
    <citation type="submission" date="2018-06" db="EMBL/GenBank/DDBJ databases">
        <authorList>
            <consortium name="Pathogen Informatics"/>
            <person name="Doyle S."/>
        </authorList>
    </citation>
    <scope>NUCLEOTIDE SEQUENCE [LARGE SCALE GENOMIC DNA]</scope>
    <source>
        <strain evidence="1 2">NCTC11632</strain>
    </source>
</reference>
<evidence type="ECO:0000313" key="1">
    <source>
        <dbReference type="EMBL" id="SUB89053.1"/>
    </source>
</evidence>
<dbReference type="AlphaFoldDB" id="A0A379E8N6"/>
<dbReference type="Proteomes" id="UP000254156">
    <property type="component" value="Unassembled WGS sequence"/>
</dbReference>
<sequence length="53" mass="6234">MLMTFSNKKRRGNFPRLFCLIMTCNIKIPEGYSAFNVTRLNALTDRDLLFSFK</sequence>
<accession>A0A379E8N6</accession>
<gene>
    <name evidence="1" type="ORF">NCTC11632_01149</name>
</gene>
<proteinExistence type="predicted"/>
<name>A0A379E8N6_9PORP</name>
<organism evidence="1 2">
    <name type="scientific">Porphyromonas macacae</name>
    <dbReference type="NCBI Taxonomy" id="28115"/>
    <lineage>
        <taxon>Bacteria</taxon>
        <taxon>Pseudomonadati</taxon>
        <taxon>Bacteroidota</taxon>
        <taxon>Bacteroidia</taxon>
        <taxon>Bacteroidales</taxon>
        <taxon>Porphyromonadaceae</taxon>
        <taxon>Porphyromonas</taxon>
    </lineage>
</organism>